<organism evidence="1 2">
    <name type="scientific">Porphyromonas crevioricanis JCM 15906</name>
    <dbReference type="NCBI Taxonomy" id="1305617"/>
    <lineage>
        <taxon>Bacteria</taxon>
        <taxon>Pseudomonadati</taxon>
        <taxon>Bacteroidota</taxon>
        <taxon>Bacteroidia</taxon>
        <taxon>Bacteroidales</taxon>
        <taxon>Porphyromonadaceae</taxon>
        <taxon>Porphyromonas</taxon>
    </lineage>
</organism>
<dbReference type="EMBL" id="BAOU01000044">
    <property type="protein sequence ID" value="GAD05858.1"/>
    <property type="molecule type" value="Genomic_DNA"/>
</dbReference>
<accession>T1CRY9</accession>
<proteinExistence type="predicted"/>
<evidence type="ECO:0000313" key="1">
    <source>
        <dbReference type="EMBL" id="GAD05858.1"/>
    </source>
</evidence>
<sequence>MLVLDDWVYVGCTGEGYPCSCHKAGVVFRDSLVNAKLSIQQIRDTMVGRRN</sequence>
<comment type="caution">
    <text evidence="1">The sequence shown here is derived from an EMBL/GenBank/DDBJ whole genome shotgun (WGS) entry which is preliminary data.</text>
</comment>
<name>T1CRY9_9PORP</name>
<gene>
    <name evidence="1" type="ORF">PORCRE_1567</name>
</gene>
<protein>
    <submittedName>
        <fullName evidence="1">Uncharacterized protein</fullName>
    </submittedName>
</protein>
<dbReference type="Proteomes" id="UP000018031">
    <property type="component" value="Unassembled WGS sequence"/>
</dbReference>
<evidence type="ECO:0000313" key="2">
    <source>
        <dbReference type="Proteomes" id="UP000018031"/>
    </source>
</evidence>
<reference evidence="2" key="1">
    <citation type="journal article" date="2013" name="Genome">
        <title>Draft Genome Sequences of Porphyromonas crevioricanis JCM 15906T and Porphyromonas cansulci JCM 13913T Isolated from a Canine Oral Cavity.</title>
        <authorList>
            <person name="Sakamoto M."/>
            <person name="Tanaka N."/>
            <person name="Shiwa Y."/>
            <person name="Yoshikawa H."/>
            <person name="Ohkuma M."/>
        </authorList>
    </citation>
    <scope>NUCLEOTIDE SEQUENCE [LARGE SCALE GENOMIC DNA]</scope>
    <source>
        <strain evidence="2">JCM 15906</strain>
    </source>
</reference>
<dbReference type="AlphaFoldDB" id="T1CRY9"/>
<reference evidence="1 2" key="2">
    <citation type="journal article" date="2013" name="Genome Announc.">
        <title>Draft Genome Sequences of Porphyromonas crevioricanis JCM 15906T and Porphyromonas cansulci JCM 13913T Isolated from a Canine Oral Cavity.</title>
        <authorList>
            <person name="Sakamoto M."/>
            <person name="Tanaka N."/>
            <person name="Shiwa Y."/>
            <person name="Yoshikawa H."/>
            <person name="Ohkuma M."/>
        </authorList>
    </citation>
    <scope>NUCLEOTIDE SEQUENCE [LARGE SCALE GENOMIC DNA]</scope>
    <source>
        <strain evidence="1 2">JCM 15906</strain>
    </source>
</reference>